<dbReference type="HAMAP" id="MF_00154">
    <property type="entry name" value="CyoE_CtaB"/>
    <property type="match status" value="1"/>
</dbReference>
<dbReference type="FunFam" id="1.10.357.140:FF:000004">
    <property type="entry name" value="Protoheme IX farnesyltransferase, mitochondrial"/>
    <property type="match status" value="1"/>
</dbReference>
<evidence type="ECO:0000256" key="11">
    <source>
        <dbReference type="ARBA" id="ARBA00030253"/>
    </source>
</evidence>
<keyword evidence="14" id="KW-1185">Reference proteome</keyword>
<dbReference type="STRING" id="763665.A0A2G5B1U8"/>
<keyword evidence="10 12" id="KW-0472">Membrane</keyword>
<evidence type="ECO:0000256" key="2">
    <source>
        <dbReference type="ARBA" id="ARBA00005985"/>
    </source>
</evidence>
<dbReference type="EMBL" id="KZ303552">
    <property type="protein sequence ID" value="PIA12992.1"/>
    <property type="molecule type" value="Genomic_DNA"/>
</dbReference>
<proteinExistence type="inferred from homology"/>
<evidence type="ECO:0000256" key="6">
    <source>
        <dbReference type="ARBA" id="ARBA00022946"/>
    </source>
</evidence>
<sequence>MPTIQPKQQFSNDTSKILSNLTLGNCSNTKETSIAWRIQSQPTLSQLPKLYSDLSKDKLTAFVVLTAMAGYAIAPGAAQIAPLLWTGIGTTLCAASANSFNQWIEAPYDAQMQRTRNRPLARHALSPPHALLFGITSGTMGTLLLAVFVNPLTAGLGFANIVLYAGVYTAMKRLSVVNTWAGSLVGAIPPLMGWAAATNSLGGGALVLGAMLFAWQFPHFNSLSYTLRADYSKAGFRMMSVTRPRLNARVSLRYALLMFPLSAALPLLGVTDYWFLLDSSAVNAYMAYCAVVFWRKPDARKSRRLFFSSIAHLPVLLILIMAHKFLYERQQVK</sequence>
<evidence type="ECO:0000256" key="7">
    <source>
        <dbReference type="ARBA" id="ARBA00022989"/>
    </source>
</evidence>
<feature type="transmembrane region" description="Helical" evidence="12">
    <location>
        <begin position="152"/>
        <end position="170"/>
    </location>
</feature>
<dbReference type="CDD" id="cd13957">
    <property type="entry name" value="PT_UbiA_Cox10"/>
    <property type="match status" value="1"/>
</dbReference>
<feature type="transmembrane region" description="Helical" evidence="12">
    <location>
        <begin position="246"/>
        <end position="267"/>
    </location>
</feature>
<keyword evidence="7 12" id="KW-1133">Transmembrane helix</keyword>
<keyword evidence="9" id="KW-0350">Heme biosynthesis</keyword>
<dbReference type="GO" id="GO:0008495">
    <property type="term" value="F:protoheme IX farnesyltransferase activity"/>
    <property type="evidence" value="ECO:0007669"/>
    <property type="project" value="InterPro"/>
</dbReference>
<comment type="subcellular location">
    <subcellularLocation>
        <location evidence="1">Mitochondrion membrane</location>
        <topology evidence="1">Multi-pass membrane protein</topology>
    </subcellularLocation>
</comment>
<dbReference type="GO" id="GO:0031966">
    <property type="term" value="C:mitochondrial membrane"/>
    <property type="evidence" value="ECO:0007669"/>
    <property type="project" value="UniProtKB-SubCell"/>
</dbReference>
<dbReference type="Pfam" id="PF01040">
    <property type="entry name" value="UbiA"/>
    <property type="match status" value="1"/>
</dbReference>
<evidence type="ECO:0000256" key="8">
    <source>
        <dbReference type="ARBA" id="ARBA00023128"/>
    </source>
</evidence>
<feature type="transmembrane region" description="Helical" evidence="12">
    <location>
        <begin position="203"/>
        <end position="225"/>
    </location>
</feature>
<accession>A0A2G5B1U8</accession>
<gene>
    <name evidence="13" type="ORF">COEREDRAFT_83784</name>
</gene>
<feature type="transmembrane region" description="Helical" evidence="12">
    <location>
        <begin position="305"/>
        <end position="327"/>
    </location>
</feature>
<dbReference type="InterPro" id="IPR016315">
    <property type="entry name" value="Protohaem_IX_farnesylTrfase_mt"/>
</dbReference>
<comment type="similarity">
    <text evidence="2">Belongs to the UbiA prenyltransferase family.</text>
</comment>
<dbReference type="InterPro" id="IPR006369">
    <property type="entry name" value="Protohaem_IX_farnesylTrfase"/>
</dbReference>
<dbReference type="NCBIfam" id="TIGR01473">
    <property type="entry name" value="cyoE_ctaB"/>
    <property type="match status" value="1"/>
</dbReference>
<name>A0A2G5B1U8_COERN</name>
<dbReference type="InterPro" id="IPR000537">
    <property type="entry name" value="UbiA_prenyltransferase"/>
</dbReference>
<dbReference type="PANTHER" id="PTHR43448:SF2">
    <property type="entry name" value="PROTOHEME IX FARNESYLTRANSFERASE, MITOCHONDRIAL"/>
    <property type="match status" value="1"/>
</dbReference>
<dbReference type="InterPro" id="IPR044878">
    <property type="entry name" value="UbiA_sf"/>
</dbReference>
<evidence type="ECO:0000313" key="13">
    <source>
        <dbReference type="EMBL" id="PIA12992.1"/>
    </source>
</evidence>
<evidence type="ECO:0000256" key="1">
    <source>
        <dbReference type="ARBA" id="ARBA00004225"/>
    </source>
</evidence>
<evidence type="ECO:0000256" key="4">
    <source>
        <dbReference type="ARBA" id="ARBA00022679"/>
    </source>
</evidence>
<keyword evidence="5 12" id="KW-0812">Transmembrane</keyword>
<dbReference type="Proteomes" id="UP000242474">
    <property type="component" value="Unassembled WGS sequence"/>
</dbReference>
<dbReference type="PANTHER" id="PTHR43448">
    <property type="entry name" value="PROTOHEME IX FARNESYLTRANSFERASE, MITOCHONDRIAL"/>
    <property type="match status" value="1"/>
</dbReference>
<protein>
    <recommendedName>
        <fullName evidence="3">Protoheme IX farnesyltransferase, mitochondrial</fullName>
    </recommendedName>
    <alternativeName>
        <fullName evidence="11">Heme O synthase</fullName>
    </alternativeName>
</protein>
<reference evidence="13 14" key="1">
    <citation type="journal article" date="2015" name="Genome Biol. Evol.">
        <title>Phylogenomic analyses indicate that early fungi evolved digesting cell walls of algal ancestors of land plants.</title>
        <authorList>
            <person name="Chang Y."/>
            <person name="Wang S."/>
            <person name="Sekimoto S."/>
            <person name="Aerts A.L."/>
            <person name="Choi C."/>
            <person name="Clum A."/>
            <person name="LaButti K.M."/>
            <person name="Lindquist E.A."/>
            <person name="Yee Ngan C."/>
            <person name="Ohm R.A."/>
            <person name="Salamov A.A."/>
            <person name="Grigoriev I.V."/>
            <person name="Spatafora J.W."/>
            <person name="Berbee M.L."/>
        </authorList>
    </citation>
    <scope>NUCLEOTIDE SEQUENCE [LARGE SCALE GENOMIC DNA]</scope>
    <source>
        <strain evidence="13 14">NRRL 1564</strain>
    </source>
</reference>
<keyword evidence="4 13" id="KW-0808">Transferase</keyword>
<evidence type="ECO:0000256" key="5">
    <source>
        <dbReference type="ARBA" id="ARBA00022692"/>
    </source>
</evidence>
<evidence type="ECO:0000256" key="3">
    <source>
        <dbReference type="ARBA" id="ARBA00016335"/>
    </source>
</evidence>
<dbReference type="AlphaFoldDB" id="A0A2G5B1U8"/>
<dbReference type="PIRSF" id="PIRSF001773">
    <property type="entry name" value="COX10"/>
    <property type="match status" value="1"/>
</dbReference>
<feature type="transmembrane region" description="Helical" evidence="12">
    <location>
        <begin position="59"/>
        <end position="78"/>
    </location>
</feature>
<keyword evidence="8" id="KW-0496">Mitochondrion</keyword>
<keyword evidence="6" id="KW-0809">Transit peptide</keyword>
<evidence type="ECO:0000256" key="9">
    <source>
        <dbReference type="ARBA" id="ARBA00023133"/>
    </source>
</evidence>
<feature type="transmembrane region" description="Helical" evidence="12">
    <location>
        <begin position="177"/>
        <end position="197"/>
    </location>
</feature>
<evidence type="ECO:0000256" key="12">
    <source>
        <dbReference type="SAM" id="Phobius"/>
    </source>
</evidence>
<dbReference type="Gene3D" id="1.10.357.140">
    <property type="entry name" value="UbiA prenyltransferase"/>
    <property type="match status" value="1"/>
</dbReference>
<organism evidence="13 14">
    <name type="scientific">Coemansia reversa (strain ATCC 12441 / NRRL 1564)</name>
    <dbReference type="NCBI Taxonomy" id="763665"/>
    <lineage>
        <taxon>Eukaryota</taxon>
        <taxon>Fungi</taxon>
        <taxon>Fungi incertae sedis</taxon>
        <taxon>Zoopagomycota</taxon>
        <taxon>Kickxellomycotina</taxon>
        <taxon>Kickxellomycetes</taxon>
        <taxon>Kickxellales</taxon>
        <taxon>Kickxellaceae</taxon>
        <taxon>Coemansia</taxon>
    </lineage>
</organism>
<dbReference type="GO" id="GO:0006784">
    <property type="term" value="P:heme A biosynthetic process"/>
    <property type="evidence" value="ECO:0007669"/>
    <property type="project" value="TreeGrafter"/>
</dbReference>
<evidence type="ECO:0000313" key="14">
    <source>
        <dbReference type="Proteomes" id="UP000242474"/>
    </source>
</evidence>
<dbReference type="OrthoDB" id="5211at2759"/>
<evidence type="ECO:0000256" key="10">
    <source>
        <dbReference type="ARBA" id="ARBA00023136"/>
    </source>
</evidence>